<dbReference type="Proteomes" id="UP000326903">
    <property type="component" value="Unassembled WGS sequence"/>
</dbReference>
<gene>
    <name evidence="10" type="ORF">FW778_13940</name>
</gene>
<organism evidence="10 11">
    <name type="scientific">Ginsengibacter hankyongi</name>
    <dbReference type="NCBI Taxonomy" id="2607284"/>
    <lineage>
        <taxon>Bacteria</taxon>
        <taxon>Pseudomonadati</taxon>
        <taxon>Bacteroidota</taxon>
        <taxon>Chitinophagia</taxon>
        <taxon>Chitinophagales</taxon>
        <taxon>Chitinophagaceae</taxon>
        <taxon>Ginsengibacter</taxon>
    </lineage>
</organism>
<dbReference type="UniPathway" id="UPA00219"/>
<dbReference type="InterPro" id="IPR005490">
    <property type="entry name" value="LD_TPept_cat_dom"/>
</dbReference>
<dbReference type="PANTHER" id="PTHR41533:SF2">
    <property type="entry name" value="BLR7131 PROTEIN"/>
    <property type="match status" value="1"/>
</dbReference>
<name>A0A5J5IFU3_9BACT</name>
<accession>A0A5J5IFU3</accession>
<dbReference type="GO" id="GO:0071555">
    <property type="term" value="P:cell wall organization"/>
    <property type="evidence" value="ECO:0007669"/>
    <property type="project" value="UniProtKB-UniRule"/>
</dbReference>
<keyword evidence="6 7" id="KW-0961">Cell wall biogenesis/degradation</keyword>
<dbReference type="SUPFAM" id="SSF141523">
    <property type="entry name" value="L,D-transpeptidase catalytic domain-like"/>
    <property type="match status" value="1"/>
</dbReference>
<reference evidence="10 11" key="1">
    <citation type="submission" date="2019-09" db="EMBL/GenBank/DDBJ databases">
        <title>Draft genome sequence of Ginsengibacter sp. BR5-29.</title>
        <authorList>
            <person name="Im W.-T."/>
        </authorList>
    </citation>
    <scope>NUCLEOTIDE SEQUENCE [LARGE SCALE GENOMIC DNA]</scope>
    <source>
        <strain evidence="10 11">BR5-29</strain>
    </source>
</reference>
<dbReference type="PROSITE" id="PS51257">
    <property type="entry name" value="PROKAR_LIPOPROTEIN"/>
    <property type="match status" value="1"/>
</dbReference>
<dbReference type="InterPro" id="IPR002477">
    <property type="entry name" value="Peptidoglycan-bd-like"/>
</dbReference>
<dbReference type="PROSITE" id="PS52029">
    <property type="entry name" value="LD_TPASE"/>
    <property type="match status" value="1"/>
</dbReference>
<evidence type="ECO:0000256" key="6">
    <source>
        <dbReference type="ARBA" id="ARBA00023316"/>
    </source>
</evidence>
<evidence type="ECO:0000256" key="5">
    <source>
        <dbReference type="ARBA" id="ARBA00022984"/>
    </source>
</evidence>
<dbReference type="PANTHER" id="PTHR41533">
    <property type="entry name" value="L,D-TRANSPEPTIDASE HI_1667-RELATED"/>
    <property type="match status" value="1"/>
</dbReference>
<comment type="caution">
    <text evidence="10">The sequence shown here is derived from an EMBL/GenBank/DDBJ whole genome shotgun (WGS) entry which is preliminary data.</text>
</comment>
<evidence type="ECO:0000256" key="1">
    <source>
        <dbReference type="ARBA" id="ARBA00004752"/>
    </source>
</evidence>
<feature type="active site" description="Proton donor/acceptor" evidence="7">
    <location>
        <position position="442"/>
    </location>
</feature>
<evidence type="ECO:0000256" key="4">
    <source>
        <dbReference type="ARBA" id="ARBA00022960"/>
    </source>
</evidence>
<keyword evidence="8" id="KW-0732">Signal</keyword>
<sequence>MKKIYFVILISLLFITACNTNNSDNNSNAEKKSKEKKISKRDYSITDENAYNNLFLDSANLENFIQKKNVPDSLARYMRSFYNTRNYEFAWFSTNGLTEQAYGFWSLKNYEGDTSKSLKALQGRMDDLMSNDSLVVKSSDPSFINTELTLTENFISFTRSNYEKGYVKRKEMERFIPFKKQDPIYLSDSLLNKKHKDEKYFSDVNQSYKNLSIQLKKYTDIQKAGGLPAIPASITKIKKGHSSPDVIALKKYLNATGDLAQADTSASYDDTLVDAVKNFQLRFGLTPNGIISSAVLKEMNVPAIERVKQILINMNRMRWMPQEPDGELLIANIPEFMLHVYDGKNNVFNMKVVVGKDGHNTTIFSDRLSTIVFSPYWNVPESIVKKEIVPSMNEDKDYLEKNNMEITGQRDGLPVVRQKPGDKNSLGKVKFLFPNSFNIYFHDTPAKSLFNSNVRAFSHGCIRLSEPEKLADYLLRDDPKWTPEKINEAMNSGDEKFVSLKTPAPVFITYYTTWVDENGRLNFRNDIYGHDKEIAEKMFTN</sequence>
<keyword evidence="5 7" id="KW-0573">Peptidoglycan synthesis</keyword>
<dbReference type="InterPro" id="IPR045380">
    <property type="entry name" value="LD_TPept_scaffold_dom"/>
</dbReference>
<dbReference type="AlphaFoldDB" id="A0A5J5IFU3"/>
<dbReference type="InterPro" id="IPR036366">
    <property type="entry name" value="PGBDSf"/>
</dbReference>
<feature type="signal peptide" evidence="8">
    <location>
        <begin position="1"/>
        <end position="22"/>
    </location>
</feature>
<dbReference type="Pfam" id="PF20142">
    <property type="entry name" value="Scaffold"/>
    <property type="match status" value="1"/>
</dbReference>
<dbReference type="RefSeq" id="WP_150415370.1">
    <property type="nucleotide sequence ID" value="NZ_VYQF01000003.1"/>
</dbReference>
<evidence type="ECO:0000313" key="10">
    <source>
        <dbReference type="EMBL" id="KAA9038649.1"/>
    </source>
</evidence>
<dbReference type="SUPFAM" id="SSF47090">
    <property type="entry name" value="PGBD-like"/>
    <property type="match status" value="1"/>
</dbReference>
<evidence type="ECO:0000259" key="9">
    <source>
        <dbReference type="PROSITE" id="PS52029"/>
    </source>
</evidence>
<comment type="similarity">
    <text evidence="2">Belongs to the YkuD family.</text>
</comment>
<keyword evidence="3" id="KW-0808">Transferase</keyword>
<keyword evidence="4 7" id="KW-0133">Cell shape</keyword>
<evidence type="ECO:0000256" key="3">
    <source>
        <dbReference type="ARBA" id="ARBA00022679"/>
    </source>
</evidence>
<evidence type="ECO:0000256" key="8">
    <source>
        <dbReference type="SAM" id="SignalP"/>
    </source>
</evidence>
<dbReference type="EMBL" id="VYQF01000003">
    <property type="protein sequence ID" value="KAA9038649.1"/>
    <property type="molecule type" value="Genomic_DNA"/>
</dbReference>
<dbReference type="Gene3D" id="1.10.101.10">
    <property type="entry name" value="PGBD-like superfamily/PGBD"/>
    <property type="match status" value="1"/>
</dbReference>
<dbReference type="InterPro" id="IPR036365">
    <property type="entry name" value="PGBD-like_sf"/>
</dbReference>
<keyword evidence="11" id="KW-1185">Reference proteome</keyword>
<evidence type="ECO:0000256" key="2">
    <source>
        <dbReference type="ARBA" id="ARBA00005992"/>
    </source>
</evidence>
<dbReference type="Pfam" id="PF03734">
    <property type="entry name" value="YkuD"/>
    <property type="match status" value="1"/>
</dbReference>
<dbReference type="GO" id="GO:0016740">
    <property type="term" value="F:transferase activity"/>
    <property type="evidence" value="ECO:0007669"/>
    <property type="project" value="UniProtKB-KW"/>
</dbReference>
<dbReference type="InterPro" id="IPR052905">
    <property type="entry name" value="LD-transpeptidase_YkuD-like"/>
</dbReference>
<dbReference type="Pfam" id="PF01471">
    <property type="entry name" value="PG_binding_1"/>
    <property type="match status" value="1"/>
</dbReference>
<evidence type="ECO:0000313" key="11">
    <source>
        <dbReference type="Proteomes" id="UP000326903"/>
    </source>
</evidence>
<dbReference type="GO" id="GO:0004180">
    <property type="term" value="F:carboxypeptidase activity"/>
    <property type="evidence" value="ECO:0007669"/>
    <property type="project" value="UniProtKB-ARBA"/>
</dbReference>
<feature type="active site" description="Nucleophile" evidence="7">
    <location>
        <position position="461"/>
    </location>
</feature>
<dbReference type="CDD" id="cd16913">
    <property type="entry name" value="YkuD_like"/>
    <property type="match status" value="1"/>
</dbReference>
<dbReference type="InterPro" id="IPR038063">
    <property type="entry name" value="Transpep_catalytic_dom"/>
</dbReference>
<protein>
    <submittedName>
        <fullName evidence="10">L,D-transpeptidase family protein</fullName>
    </submittedName>
</protein>
<dbReference type="GO" id="GO:0009252">
    <property type="term" value="P:peptidoglycan biosynthetic process"/>
    <property type="evidence" value="ECO:0007669"/>
    <property type="project" value="UniProtKB-UniPathway"/>
</dbReference>
<feature type="chain" id="PRO_5023827859" evidence="8">
    <location>
        <begin position="23"/>
        <end position="541"/>
    </location>
</feature>
<proteinExistence type="inferred from homology"/>
<feature type="domain" description="L,D-TPase catalytic" evidence="9">
    <location>
        <begin position="327"/>
        <end position="487"/>
    </location>
</feature>
<dbReference type="GO" id="GO:0008360">
    <property type="term" value="P:regulation of cell shape"/>
    <property type="evidence" value="ECO:0007669"/>
    <property type="project" value="UniProtKB-UniRule"/>
</dbReference>
<evidence type="ECO:0000256" key="7">
    <source>
        <dbReference type="PROSITE-ProRule" id="PRU01373"/>
    </source>
</evidence>
<dbReference type="Gene3D" id="2.40.440.10">
    <property type="entry name" value="L,D-transpeptidase catalytic domain-like"/>
    <property type="match status" value="1"/>
</dbReference>
<comment type="pathway">
    <text evidence="1 7">Cell wall biogenesis; peptidoglycan biosynthesis.</text>
</comment>